<gene>
    <name evidence="2" type="ORF">RHIZ70_2143</name>
</gene>
<dbReference type="AlphaFoldDB" id="A0A376AF57"/>
<reference evidence="3" key="1">
    <citation type="submission" date="2018-07" db="EMBL/GenBank/DDBJ databases">
        <authorList>
            <person name="Peiro R."/>
            <person name="Begona"/>
            <person name="Cbmso G."/>
            <person name="Lopez M."/>
            <person name="Gonzalez S."/>
        </authorList>
    </citation>
    <scope>NUCLEOTIDE SEQUENCE [LARGE SCALE GENOMIC DNA]</scope>
</reference>
<accession>A0A376AF57</accession>
<name>A0A376AF57_9HYPH</name>
<organism evidence="2 3">
    <name type="scientific">Ciceribacter selenitireducens ATCC BAA-1503</name>
    <dbReference type="NCBI Taxonomy" id="1336235"/>
    <lineage>
        <taxon>Bacteria</taxon>
        <taxon>Pseudomonadati</taxon>
        <taxon>Pseudomonadota</taxon>
        <taxon>Alphaproteobacteria</taxon>
        <taxon>Hyphomicrobiales</taxon>
        <taxon>Rhizobiaceae</taxon>
        <taxon>Ciceribacter</taxon>
    </lineage>
</organism>
<dbReference type="Proteomes" id="UP000254764">
    <property type="component" value="Unassembled WGS sequence"/>
</dbReference>
<evidence type="ECO:0000256" key="1">
    <source>
        <dbReference type="SAM" id="SignalP"/>
    </source>
</evidence>
<protein>
    <submittedName>
        <fullName evidence="2">Uncharacterized protein</fullName>
    </submittedName>
</protein>
<proteinExistence type="predicted"/>
<dbReference type="STRING" id="1336235.GCA_000518785_00530"/>
<feature type="signal peptide" evidence="1">
    <location>
        <begin position="1"/>
        <end position="22"/>
    </location>
</feature>
<feature type="chain" id="PRO_5016911449" evidence="1">
    <location>
        <begin position="23"/>
        <end position="89"/>
    </location>
</feature>
<dbReference type="EMBL" id="UEYP01000002">
    <property type="protein sequence ID" value="SSC66435.1"/>
    <property type="molecule type" value="Genomic_DNA"/>
</dbReference>
<sequence length="89" mass="8991">MAMKKFLTGLMMFLGAANGAWAASVTNGGTAAIVLQVVEDGNRSEVAIDAGASETICPSGCFVTLPNGDRLGLEGGETVEIKDGSATVK</sequence>
<keyword evidence="1" id="KW-0732">Signal</keyword>
<keyword evidence="3" id="KW-1185">Reference proteome</keyword>
<evidence type="ECO:0000313" key="3">
    <source>
        <dbReference type="Proteomes" id="UP000254764"/>
    </source>
</evidence>
<evidence type="ECO:0000313" key="2">
    <source>
        <dbReference type="EMBL" id="SSC66435.1"/>
    </source>
</evidence>